<dbReference type="PANTHER" id="PTHR10634:SF27">
    <property type="entry name" value="AN1-TYPE ZINC FINGER PROTEIN 6 ISOFORM 1"/>
    <property type="match status" value="1"/>
</dbReference>
<accession>M7B5Y2</accession>
<feature type="compositionally biased region" description="Low complexity" evidence="5">
    <location>
        <begin position="152"/>
        <end position="171"/>
    </location>
</feature>
<dbReference type="Proteomes" id="UP000031443">
    <property type="component" value="Unassembled WGS sequence"/>
</dbReference>
<dbReference type="InterPro" id="IPR050652">
    <property type="entry name" value="AN1_A20_ZnFinger"/>
</dbReference>
<dbReference type="SMART" id="SM00154">
    <property type="entry name" value="ZnF_AN1"/>
    <property type="match status" value="1"/>
</dbReference>
<feature type="domain" description="AN1-type" evidence="6">
    <location>
        <begin position="185"/>
        <end position="231"/>
    </location>
</feature>
<dbReference type="GO" id="GO:0008270">
    <property type="term" value="F:zinc ion binding"/>
    <property type="evidence" value="ECO:0007669"/>
    <property type="project" value="UniProtKB-KW"/>
</dbReference>
<evidence type="ECO:0000256" key="2">
    <source>
        <dbReference type="ARBA" id="ARBA00022771"/>
    </source>
</evidence>
<keyword evidence="1" id="KW-0479">Metal-binding</keyword>
<gene>
    <name evidence="7" type="ORF">UY3_15352</name>
</gene>
<sequence length="250" mass="27334">MGLRSQSAGICRELDSKWYRLTCCVGICRELDSKWYRLTCCVALGSLLSSANDLSPDDSPLLFQPKDPKALDRASFMQLAVSVFSTSAEAMAHEVGVESNSPAASDSIPGQGTEGDLTPEDVKTSTQTPVTHQMTAMSISREETSSETVGYISTEETSSASSSSETLLEISQNSAEGEKTSEKPKPKKNRCFTCRKKIGLTGFDCRCGNLFCAIHRYSDMHSCPYDYKAEAAEKIRKENPIIVAEKIQKL</sequence>
<dbReference type="PANTHER" id="PTHR10634">
    <property type="entry name" value="AN1-TYPE ZINC FINGER PROTEIN"/>
    <property type="match status" value="1"/>
</dbReference>
<evidence type="ECO:0000256" key="1">
    <source>
        <dbReference type="ARBA" id="ARBA00022723"/>
    </source>
</evidence>
<evidence type="ECO:0000313" key="8">
    <source>
        <dbReference type="Proteomes" id="UP000031443"/>
    </source>
</evidence>
<feature type="region of interest" description="Disordered" evidence="5">
    <location>
        <begin position="95"/>
        <end position="186"/>
    </location>
</feature>
<dbReference type="STRING" id="8469.M7B5Y2"/>
<evidence type="ECO:0000256" key="3">
    <source>
        <dbReference type="ARBA" id="ARBA00022833"/>
    </source>
</evidence>
<keyword evidence="8" id="KW-1185">Reference proteome</keyword>
<dbReference type="EMBL" id="KB568893">
    <property type="protein sequence ID" value="EMP27568.1"/>
    <property type="molecule type" value="Genomic_DNA"/>
</dbReference>
<proteinExistence type="predicted"/>
<dbReference type="SUPFAM" id="SSF118310">
    <property type="entry name" value="AN1-like Zinc finger"/>
    <property type="match status" value="1"/>
</dbReference>
<evidence type="ECO:0000313" key="7">
    <source>
        <dbReference type="EMBL" id="EMP27568.1"/>
    </source>
</evidence>
<dbReference type="AlphaFoldDB" id="M7B5Y2"/>
<keyword evidence="2 4" id="KW-0863">Zinc-finger</keyword>
<dbReference type="FunFam" id="4.10.1110.10:FF:000001">
    <property type="entry name" value="Zinc finger AN1-type containing 6"/>
    <property type="match status" value="1"/>
</dbReference>
<feature type="compositionally biased region" description="Polar residues" evidence="5">
    <location>
        <begin position="98"/>
        <end position="110"/>
    </location>
</feature>
<organism evidence="7 8">
    <name type="scientific">Chelonia mydas</name>
    <name type="common">Green sea-turtle</name>
    <name type="synonym">Chelonia agassizi</name>
    <dbReference type="NCBI Taxonomy" id="8469"/>
    <lineage>
        <taxon>Eukaryota</taxon>
        <taxon>Metazoa</taxon>
        <taxon>Chordata</taxon>
        <taxon>Craniata</taxon>
        <taxon>Vertebrata</taxon>
        <taxon>Euteleostomi</taxon>
        <taxon>Archelosauria</taxon>
        <taxon>Testudinata</taxon>
        <taxon>Testudines</taxon>
        <taxon>Cryptodira</taxon>
        <taxon>Durocryptodira</taxon>
        <taxon>Americhelydia</taxon>
        <taxon>Chelonioidea</taxon>
        <taxon>Cheloniidae</taxon>
        <taxon>Chelonia</taxon>
    </lineage>
</organism>
<keyword evidence="3" id="KW-0862">Zinc</keyword>
<protein>
    <submittedName>
        <fullName evidence="7">AN1-type zinc finger protein 5</fullName>
    </submittedName>
</protein>
<name>M7B5Y2_CHEMY</name>
<evidence type="ECO:0000256" key="5">
    <source>
        <dbReference type="SAM" id="MobiDB-lite"/>
    </source>
</evidence>
<dbReference type="Pfam" id="PF01428">
    <property type="entry name" value="zf-AN1"/>
    <property type="match status" value="1"/>
</dbReference>
<evidence type="ECO:0000256" key="4">
    <source>
        <dbReference type="PROSITE-ProRule" id="PRU00449"/>
    </source>
</evidence>
<dbReference type="eggNOG" id="KOG3173">
    <property type="taxonomic scope" value="Eukaryota"/>
</dbReference>
<dbReference type="Gene3D" id="4.10.1110.10">
    <property type="entry name" value="AN1-like Zinc finger"/>
    <property type="match status" value="1"/>
</dbReference>
<dbReference type="InterPro" id="IPR000058">
    <property type="entry name" value="Znf_AN1"/>
</dbReference>
<dbReference type="InterPro" id="IPR035896">
    <property type="entry name" value="AN1-like_Znf"/>
</dbReference>
<evidence type="ECO:0000259" key="6">
    <source>
        <dbReference type="PROSITE" id="PS51039"/>
    </source>
</evidence>
<reference evidence="8" key="1">
    <citation type="journal article" date="2013" name="Nat. Genet.">
        <title>The draft genomes of soft-shell turtle and green sea turtle yield insights into the development and evolution of the turtle-specific body plan.</title>
        <authorList>
            <person name="Wang Z."/>
            <person name="Pascual-Anaya J."/>
            <person name="Zadissa A."/>
            <person name="Li W."/>
            <person name="Niimura Y."/>
            <person name="Huang Z."/>
            <person name="Li C."/>
            <person name="White S."/>
            <person name="Xiong Z."/>
            <person name="Fang D."/>
            <person name="Wang B."/>
            <person name="Ming Y."/>
            <person name="Chen Y."/>
            <person name="Zheng Y."/>
            <person name="Kuraku S."/>
            <person name="Pignatelli M."/>
            <person name="Herrero J."/>
            <person name="Beal K."/>
            <person name="Nozawa M."/>
            <person name="Li Q."/>
            <person name="Wang J."/>
            <person name="Zhang H."/>
            <person name="Yu L."/>
            <person name="Shigenobu S."/>
            <person name="Wang J."/>
            <person name="Liu J."/>
            <person name="Flicek P."/>
            <person name="Searle S."/>
            <person name="Wang J."/>
            <person name="Kuratani S."/>
            <person name="Yin Y."/>
            <person name="Aken B."/>
            <person name="Zhang G."/>
            <person name="Irie N."/>
        </authorList>
    </citation>
    <scope>NUCLEOTIDE SEQUENCE [LARGE SCALE GENOMIC DNA]</scope>
</reference>
<feature type="compositionally biased region" description="Polar residues" evidence="5">
    <location>
        <begin position="124"/>
        <end position="138"/>
    </location>
</feature>
<dbReference type="PROSITE" id="PS51039">
    <property type="entry name" value="ZF_AN1"/>
    <property type="match status" value="1"/>
</dbReference>